<feature type="domain" description="SH3" evidence="4">
    <location>
        <begin position="542"/>
        <end position="600"/>
    </location>
</feature>
<feature type="region of interest" description="Disordered" evidence="3">
    <location>
        <begin position="169"/>
        <end position="442"/>
    </location>
</feature>
<dbReference type="InterPro" id="IPR001452">
    <property type="entry name" value="SH3_domain"/>
</dbReference>
<dbReference type="InterPro" id="IPR029006">
    <property type="entry name" value="ADF-H/Gelsolin-like_dom_sf"/>
</dbReference>
<evidence type="ECO:0000259" key="4">
    <source>
        <dbReference type="PROSITE" id="PS50002"/>
    </source>
</evidence>
<dbReference type="OrthoDB" id="5971719at2759"/>
<dbReference type="SMART" id="SM00102">
    <property type="entry name" value="ADF"/>
    <property type="match status" value="1"/>
</dbReference>
<dbReference type="Proteomes" id="UP000070544">
    <property type="component" value="Unassembled WGS sequence"/>
</dbReference>
<dbReference type="STRING" id="1344416.A0A139A028"/>
<keyword evidence="1 2" id="KW-0728">SH3 domain</keyword>
<dbReference type="SUPFAM" id="SSF55753">
    <property type="entry name" value="Actin depolymerizing proteins"/>
    <property type="match status" value="1"/>
</dbReference>
<evidence type="ECO:0000313" key="7">
    <source>
        <dbReference type="Proteomes" id="UP000070544"/>
    </source>
</evidence>
<reference evidence="6 7" key="1">
    <citation type="journal article" date="2015" name="Genome Biol. Evol.">
        <title>Phylogenomic analyses indicate that early fungi evolved digesting cell walls of algal ancestors of land plants.</title>
        <authorList>
            <person name="Chang Y."/>
            <person name="Wang S."/>
            <person name="Sekimoto S."/>
            <person name="Aerts A.L."/>
            <person name="Choi C."/>
            <person name="Clum A."/>
            <person name="LaButti K.M."/>
            <person name="Lindquist E.A."/>
            <person name="Yee Ngan C."/>
            <person name="Ohm R.A."/>
            <person name="Salamov A.A."/>
            <person name="Grigoriev I.V."/>
            <person name="Spatafora J.W."/>
            <person name="Berbee M.L."/>
        </authorList>
    </citation>
    <scope>NUCLEOTIDE SEQUENCE [LARGE SCALE GENOMIC DNA]</scope>
    <source>
        <strain evidence="6 7">JEL478</strain>
    </source>
</reference>
<dbReference type="CDD" id="cd11281">
    <property type="entry name" value="ADF_drebrin_like"/>
    <property type="match status" value="1"/>
</dbReference>
<dbReference type="Pfam" id="PF00241">
    <property type="entry name" value="Cofilin_ADF"/>
    <property type="match status" value="1"/>
</dbReference>
<dbReference type="AlphaFoldDB" id="A0A139A028"/>
<protein>
    <recommendedName>
        <fullName evidence="8">Actin depolymerizing protein</fullName>
    </recommendedName>
</protein>
<feature type="region of interest" description="Disordered" evidence="3">
    <location>
        <begin position="508"/>
        <end position="543"/>
    </location>
</feature>
<feature type="compositionally biased region" description="Basic and acidic residues" evidence="3">
    <location>
        <begin position="251"/>
        <end position="274"/>
    </location>
</feature>
<feature type="compositionally biased region" description="Basic and acidic residues" evidence="3">
    <location>
        <begin position="376"/>
        <end position="422"/>
    </location>
</feature>
<dbReference type="PANTHER" id="PTHR10829:SF25">
    <property type="entry name" value="DREBRIN-LIKE PROTEIN"/>
    <property type="match status" value="1"/>
</dbReference>
<evidence type="ECO:0000256" key="1">
    <source>
        <dbReference type="ARBA" id="ARBA00022443"/>
    </source>
</evidence>
<keyword evidence="7" id="KW-1185">Reference proteome</keyword>
<dbReference type="SUPFAM" id="SSF50044">
    <property type="entry name" value="SH3-domain"/>
    <property type="match status" value="2"/>
</dbReference>
<dbReference type="PROSITE" id="PS51263">
    <property type="entry name" value="ADF_H"/>
    <property type="match status" value="1"/>
</dbReference>
<feature type="compositionally biased region" description="Low complexity" evidence="3">
    <location>
        <begin position="423"/>
        <end position="442"/>
    </location>
</feature>
<organism evidence="6 7">
    <name type="scientific">Gonapodya prolifera (strain JEL478)</name>
    <name type="common">Monoblepharis prolifera</name>
    <dbReference type="NCBI Taxonomy" id="1344416"/>
    <lineage>
        <taxon>Eukaryota</taxon>
        <taxon>Fungi</taxon>
        <taxon>Fungi incertae sedis</taxon>
        <taxon>Chytridiomycota</taxon>
        <taxon>Chytridiomycota incertae sedis</taxon>
        <taxon>Monoblepharidomycetes</taxon>
        <taxon>Monoblepharidales</taxon>
        <taxon>Gonapodyaceae</taxon>
        <taxon>Gonapodya</taxon>
    </lineage>
</organism>
<dbReference type="GO" id="GO:0005884">
    <property type="term" value="C:actin filament"/>
    <property type="evidence" value="ECO:0007669"/>
    <property type="project" value="TreeGrafter"/>
</dbReference>
<sequence length="600" mass="66837">MSVNLNTYARELDDAYKKVFNEKDPTNWACFALVGDRNELKVQGSGDGGLDELADEFSDGKIQFGICRVTDDVSSLPKVVFIAWCGDGVPVGKKGLFPSQVNDCKRLFKGFHVQINARNADDVEPKAIMKKVHDAGGAKYSIHNEPPQRMEAPAPVGSVYQRVVPVIPKRSEPEPPVAPVGTNYQRPQLPPPKKLGTTFGQQSEADRKIQEERLRREEEDKRQRERETERWNRSGGGSQDDVAPKPQASRIRAEEEIAAARRNAKPDEPERGDKPQYLSRNRAEQEIAAARKAAAGQIEETEREEKPLDAAALRRKELEELRNRSKRNEDDEATQRQAEDAERRAREAREARERAQAEKEAEDRRRAADLKAAGENQRRQLEEAERARAEEAKRQRDADDARRRKEAEEQRIEEERQRKAEEAAATAVSANAGTTTASGAGGLTANALFDYAAAEDNELTFVEGDQIVNIDKVSDDWWSGTNRKTGQTGLFPSNYVEIVEEMAPPAVETRISRPPPEPEPEPIAVEAPPMRPPPSPAASAANEGLTASALYDYEAAEDNELSFSEGDKIVNIDKVSDDWWSGKNSRTGKIGLFPCNYIST</sequence>
<dbReference type="CDD" id="cd11819">
    <property type="entry name" value="SH3_Cortactin_like"/>
    <property type="match status" value="2"/>
</dbReference>
<dbReference type="PRINTS" id="PR00499">
    <property type="entry name" value="P67PHOX"/>
</dbReference>
<dbReference type="PRINTS" id="PR00452">
    <property type="entry name" value="SH3DOMAIN"/>
</dbReference>
<feature type="domain" description="SH3" evidence="4">
    <location>
        <begin position="440"/>
        <end position="501"/>
    </location>
</feature>
<feature type="domain" description="ADF-H" evidence="5">
    <location>
        <begin position="2"/>
        <end position="133"/>
    </location>
</feature>
<dbReference type="InterPro" id="IPR002108">
    <property type="entry name" value="ADF-H"/>
</dbReference>
<gene>
    <name evidence="6" type="ORF">M427DRAFT_63025</name>
</gene>
<evidence type="ECO:0000256" key="2">
    <source>
        <dbReference type="PROSITE-ProRule" id="PRU00192"/>
    </source>
</evidence>
<dbReference type="GO" id="GO:0051015">
    <property type="term" value="F:actin filament binding"/>
    <property type="evidence" value="ECO:0007669"/>
    <property type="project" value="TreeGrafter"/>
</dbReference>
<dbReference type="EMBL" id="KQ965838">
    <property type="protein sequence ID" value="KXS10092.1"/>
    <property type="molecule type" value="Genomic_DNA"/>
</dbReference>
<dbReference type="GO" id="GO:0030864">
    <property type="term" value="C:cortical actin cytoskeleton"/>
    <property type="evidence" value="ECO:0007669"/>
    <property type="project" value="TreeGrafter"/>
</dbReference>
<evidence type="ECO:0008006" key="8">
    <source>
        <dbReference type="Google" id="ProtNLM"/>
    </source>
</evidence>
<dbReference type="InterPro" id="IPR036028">
    <property type="entry name" value="SH3-like_dom_sf"/>
</dbReference>
<dbReference type="GO" id="GO:0030427">
    <property type="term" value="C:site of polarized growth"/>
    <property type="evidence" value="ECO:0007669"/>
    <property type="project" value="TreeGrafter"/>
</dbReference>
<feature type="compositionally biased region" description="Low complexity" evidence="3">
    <location>
        <begin position="286"/>
        <end position="298"/>
    </location>
</feature>
<dbReference type="PROSITE" id="PS50002">
    <property type="entry name" value="SH3"/>
    <property type="match status" value="2"/>
</dbReference>
<proteinExistence type="predicted"/>
<feature type="compositionally biased region" description="Basic and acidic residues" evidence="3">
    <location>
        <begin position="303"/>
        <end position="369"/>
    </location>
</feature>
<dbReference type="Gene3D" id="2.30.30.40">
    <property type="entry name" value="SH3 Domains"/>
    <property type="match status" value="2"/>
</dbReference>
<evidence type="ECO:0000256" key="3">
    <source>
        <dbReference type="SAM" id="MobiDB-lite"/>
    </source>
</evidence>
<dbReference type="SMART" id="SM00326">
    <property type="entry name" value="SH3"/>
    <property type="match status" value="2"/>
</dbReference>
<evidence type="ECO:0000313" key="6">
    <source>
        <dbReference type="EMBL" id="KXS10092.1"/>
    </source>
</evidence>
<dbReference type="PANTHER" id="PTHR10829">
    <property type="entry name" value="CORTACTIN AND DREBRIN"/>
    <property type="match status" value="1"/>
</dbReference>
<name>A0A139A028_GONPJ</name>
<dbReference type="OMA" id="HYASQYD"/>
<accession>A0A139A028</accession>
<dbReference type="Gene3D" id="3.40.20.10">
    <property type="entry name" value="Severin"/>
    <property type="match status" value="1"/>
</dbReference>
<feature type="compositionally biased region" description="Basic and acidic residues" evidence="3">
    <location>
        <begin position="204"/>
        <end position="232"/>
    </location>
</feature>
<dbReference type="GO" id="GO:0030833">
    <property type="term" value="P:regulation of actin filament polymerization"/>
    <property type="evidence" value="ECO:0007669"/>
    <property type="project" value="TreeGrafter"/>
</dbReference>
<evidence type="ECO:0000259" key="5">
    <source>
        <dbReference type="PROSITE" id="PS51263"/>
    </source>
</evidence>
<dbReference type="Pfam" id="PF00018">
    <property type="entry name" value="SH3_1"/>
    <property type="match status" value="2"/>
</dbReference>